<dbReference type="InterPro" id="IPR011042">
    <property type="entry name" value="6-blade_b-propeller_TolB-like"/>
</dbReference>
<dbReference type="Gene3D" id="2.120.10.30">
    <property type="entry name" value="TolB, C-terminal domain"/>
    <property type="match status" value="1"/>
</dbReference>
<name>A0ABV6F267_9MICC</name>
<comment type="caution">
    <text evidence="1">The sequence shown here is derived from an EMBL/GenBank/DDBJ whole genome shotgun (WGS) entry which is preliminary data.</text>
</comment>
<sequence length="356" mass="37745">MKERAGVRGGLSRRARWWALGGVAAVSLGAVGVYGVQALQDHQERTTGASAAELAVSLPDGPHVTFRNTASGEGYGMVSSVALADPDGARQVSGQACDRVDVAGEYLSCLRTLRGIPTTFETQVYDYGQDLGGSPVTTWPLAGIPSRTRVSDDGLVATTAFVTGHSYAADSFSTETTVRGAKDPDGRDYGNLQDFEITVDGEPLTAIDRNVWGVSFAGGDRFFATVASGGTTWLMEGDLGARTMTSVATEAECPSVSPDGSRVAFKVRRDSGGDMVGGSGVHWDVAVLDLASGERTVIELERGIDDQLEWLDEDTLLYGLPREEAGWDADVFALEAEADAEPELFIEHAWSPSVVR</sequence>
<evidence type="ECO:0008006" key="3">
    <source>
        <dbReference type="Google" id="ProtNLM"/>
    </source>
</evidence>
<evidence type="ECO:0000313" key="1">
    <source>
        <dbReference type="EMBL" id="MFC0247603.1"/>
    </source>
</evidence>
<accession>A0ABV6F267</accession>
<dbReference type="Proteomes" id="UP001589766">
    <property type="component" value="Unassembled WGS sequence"/>
</dbReference>
<dbReference type="SUPFAM" id="SSF82171">
    <property type="entry name" value="DPP6 N-terminal domain-like"/>
    <property type="match status" value="1"/>
</dbReference>
<protein>
    <recommendedName>
        <fullName evidence="3">TolB-like translocation protein</fullName>
    </recommendedName>
</protein>
<gene>
    <name evidence="1" type="ORF">ACFFIO_03705</name>
</gene>
<keyword evidence="2" id="KW-1185">Reference proteome</keyword>
<dbReference type="EMBL" id="JBHLWH010000011">
    <property type="protein sequence ID" value="MFC0247603.1"/>
    <property type="molecule type" value="Genomic_DNA"/>
</dbReference>
<proteinExistence type="predicted"/>
<organism evidence="1 2">
    <name type="scientific">Citricoccus parietis</name>
    <dbReference type="NCBI Taxonomy" id="592307"/>
    <lineage>
        <taxon>Bacteria</taxon>
        <taxon>Bacillati</taxon>
        <taxon>Actinomycetota</taxon>
        <taxon>Actinomycetes</taxon>
        <taxon>Micrococcales</taxon>
        <taxon>Micrococcaceae</taxon>
        <taxon>Citricoccus</taxon>
    </lineage>
</organism>
<evidence type="ECO:0000313" key="2">
    <source>
        <dbReference type="Proteomes" id="UP001589766"/>
    </source>
</evidence>
<reference evidence="1 2" key="1">
    <citation type="submission" date="2024-09" db="EMBL/GenBank/DDBJ databases">
        <authorList>
            <person name="Sun Q."/>
            <person name="Mori K."/>
        </authorList>
    </citation>
    <scope>NUCLEOTIDE SEQUENCE [LARGE SCALE GENOMIC DNA]</scope>
    <source>
        <strain evidence="1 2">CCM 7609</strain>
    </source>
</reference>